<feature type="coiled-coil region" evidence="1">
    <location>
        <begin position="7"/>
        <end position="41"/>
    </location>
</feature>
<evidence type="ECO:0000313" key="3">
    <source>
        <dbReference type="Proteomes" id="UP000540506"/>
    </source>
</evidence>
<protein>
    <submittedName>
        <fullName evidence="2">Uncharacterized protein</fullName>
    </submittedName>
</protein>
<name>A0A7W7VZJ9_KITKI</name>
<evidence type="ECO:0000256" key="1">
    <source>
        <dbReference type="SAM" id="Coils"/>
    </source>
</evidence>
<evidence type="ECO:0000313" key="2">
    <source>
        <dbReference type="EMBL" id="MBB4928168.1"/>
    </source>
</evidence>
<keyword evidence="3" id="KW-1185">Reference proteome</keyword>
<dbReference type="AlphaFoldDB" id="A0A7W7VZJ9"/>
<reference evidence="2 3" key="1">
    <citation type="submission" date="2020-08" db="EMBL/GenBank/DDBJ databases">
        <title>Sequencing the genomes of 1000 actinobacteria strains.</title>
        <authorList>
            <person name="Klenk H.-P."/>
        </authorList>
    </citation>
    <scope>NUCLEOTIDE SEQUENCE [LARGE SCALE GENOMIC DNA]</scope>
    <source>
        <strain evidence="2 3">DSM 41654</strain>
    </source>
</reference>
<proteinExistence type="predicted"/>
<organism evidence="2 3">
    <name type="scientific">Kitasatospora kifunensis</name>
    <name type="common">Streptomyces kifunensis</name>
    <dbReference type="NCBI Taxonomy" id="58351"/>
    <lineage>
        <taxon>Bacteria</taxon>
        <taxon>Bacillati</taxon>
        <taxon>Actinomycetota</taxon>
        <taxon>Actinomycetes</taxon>
        <taxon>Kitasatosporales</taxon>
        <taxon>Streptomycetaceae</taxon>
        <taxon>Kitasatospora</taxon>
    </lineage>
</organism>
<dbReference type="Proteomes" id="UP000540506">
    <property type="component" value="Unassembled WGS sequence"/>
</dbReference>
<dbReference type="RefSeq" id="WP_184945132.1">
    <property type="nucleotide sequence ID" value="NZ_JACHJV010000002.1"/>
</dbReference>
<sequence>MTAPPPLGSLEERRQAARAQVEDLEAGLERLEGELGSARAVLEHRAVAVEELAEVLALSSPRIVARLPRTSWT</sequence>
<gene>
    <name evidence="2" type="ORF">FHR34_007263</name>
</gene>
<keyword evidence="1" id="KW-0175">Coiled coil</keyword>
<comment type="caution">
    <text evidence="2">The sequence shown here is derived from an EMBL/GenBank/DDBJ whole genome shotgun (WGS) entry which is preliminary data.</text>
</comment>
<accession>A0A7W7VZJ9</accession>
<dbReference type="EMBL" id="JACHJV010000002">
    <property type="protein sequence ID" value="MBB4928168.1"/>
    <property type="molecule type" value="Genomic_DNA"/>
</dbReference>